<evidence type="ECO:0000313" key="7">
    <source>
        <dbReference type="Proteomes" id="UP001057520"/>
    </source>
</evidence>
<organism evidence="6 7">
    <name type="scientific">Caulobacter segnis</name>
    <dbReference type="NCBI Taxonomy" id="88688"/>
    <lineage>
        <taxon>Bacteria</taxon>
        <taxon>Pseudomonadati</taxon>
        <taxon>Pseudomonadota</taxon>
        <taxon>Alphaproteobacteria</taxon>
        <taxon>Caulobacterales</taxon>
        <taxon>Caulobacteraceae</taxon>
        <taxon>Caulobacter</taxon>
    </lineage>
</organism>
<dbReference type="Pfam" id="PF00356">
    <property type="entry name" value="LacI"/>
    <property type="match status" value="1"/>
</dbReference>
<dbReference type="Gene3D" id="3.40.50.2300">
    <property type="match status" value="2"/>
</dbReference>
<evidence type="ECO:0000256" key="1">
    <source>
        <dbReference type="ARBA" id="ARBA00023015"/>
    </source>
</evidence>
<dbReference type="Gene3D" id="1.10.260.40">
    <property type="entry name" value="lambda repressor-like DNA-binding domains"/>
    <property type="match status" value="1"/>
</dbReference>
<gene>
    <name evidence="6" type="ORF">MZV50_12240</name>
</gene>
<evidence type="ECO:0000313" key="6">
    <source>
        <dbReference type="EMBL" id="USQ98254.1"/>
    </source>
</evidence>
<dbReference type="EMBL" id="CP096040">
    <property type="protein sequence ID" value="USQ98254.1"/>
    <property type="molecule type" value="Genomic_DNA"/>
</dbReference>
<dbReference type="PROSITE" id="PS50932">
    <property type="entry name" value="HTH_LACI_2"/>
    <property type="match status" value="1"/>
</dbReference>
<sequence>MSRLDRARDATMADVAQLAGVSRMTVSRVINDGAKVREETRQAVLAAIRELNFEPNQTARNLVMAGELRIGVVYSNPSAAFMSDFLIGVFEEATSAGARLILVRGEDGHAPSTRQLRELLGAGVHGVVLAPPLGESAAACDILRAANLPVAVVAGGKPQTDAINVRIDDRQASYAMARHLLNLGHRRIGFITGNPDQTASAVRLEGARAAIAQVEEAELIVAQGAFTYASGLSAAEQLLDADPPPTAIFASNDDMAAAAVSVAHRRHLDVPGDLTVVGFDDTTVATTLWPPLTTVRQPVRQMAAVALDRLLRALRSAEPSVETFADYVLDHALVERQSTAPPQHVMPSAKVDKRSSHA</sequence>
<dbReference type="PRINTS" id="PR00036">
    <property type="entry name" value="HTHLACI"/>
</dbReference>
<evidence type="ECO:0000256" key="4">
    <source>
        <dbReference type="SAM" id="MobiDB-lite"/>
    </source>
</evidence>
<feature type="region of interest" description="Disordered" evidence="4">
    <location>
        <begin position="339"/>
        <end position="358"/>
    </location>
</feature>
<name>A0ABY5A050_9CAUL</name>
<evidence type="ECO:0000256" key="2">
    <source>
        <dbReference type="ARBA" id="ARBA00023125"/>
    </source>
</evidence>
<protein>
    <submittedName>
        <fullName evidence="6">LacI family DNA-binding transcriptional regulator</fullName>
    </submittedName>
</protein>
<dbReference type="Pfam" id="PF13377">
    <property type="entry name" value="Peripla_BP_3"/>
    <property type="match status" value="1"/>
</dbReference>
<dbReference type="SUPFAM" id="SSF47413">
    <property type="entry name" value="lambda repressor-like DNA-binding domains"/>
    <property type="match status" value="1"/>
</dbReference>
<dbReference type="Proteomes" id="UP001057520">
    <property type="component" value="Chromosome"/>
</dbReference>
<accession>A0ABY5A050</accession>
<dbReference type="CDD" id="cd01545">
    <property type="entry name" value="PBP1_SalR"/>
    <property type="match status" value="1"/>
</dbReference>
<dbReference type="GO" id="GO:0003677">
    <property type="term" value="F:DNA binding"/>
    <property type="evidence" value="ECO:0007669"/>
    <property type="project" value="UniProtKB-KW"/>
</dbReference>
<evidence type="ECO:0000259" key="5">
    <source>
        <dbReference type="PROSITE" id="PS50932"/>
    </source>
</evidence>
<keyword evidence="7" id="KW-1185">Reference proteome</keyword>
<keyword evidence="2 6" id="KW-0238">DNA-binding</keyword>
<proteinExistence type="predicted"/>
<dbReference type="InterPro" id="IPR010982">
    <property type="entry name" value="Lambda_DNA-bd_dom_sf"/>
</dbReference>
<dbReference type="InterPro" id="IPR000843">
    <property type="entry name" value="HTH_LacI"/>
</dbReference>
<dbReference type="PROSITE" id="PS00356">
    <property type="entry name" value="HTH_LACI_1"/>
    <property type="match status" value="1"/>
</dbReference>
<keyword evidence="1" id="KW-0805">Transcription regulation</keyword>
<dbReference type="CDD" id="cd01392">
    <property type="entry name" value="HTH_LacI"/>
    <property type="match status" value="1"/>
</dbReference>
<keyword evidence="3" id="KW-0804">Transcription</keyword>
<dbReference type="SUPFAM" id="SSF53822">
    <property type="entry name" value="Periplasmic binding protein-like I"/>
    <property type="match status" value="1"/>
</dbReference>
<dbReference type="InterPro" id="IPR046335">
    <property type="entry name" value="LacI/GalR-like_sensor"/>
</dbReference>
<dbReference type="PANTHER" id="PTHR30146">
    <property type="entry name" value="LACI-RELATED TRANSCRIPTIONAL REPRESSOR"/>
    <property type="match status" value="1"/>
</dbReference>
<evidence type="ECO:0000256" key="3">
    <source>
        <dbReference type="ARBA" id="ARBA00023163"/>
    </source>
</evidence>
<dbReference type="PANTHER" id="PTHR30146:SF153">
    <property type="entry name" value="LACTOSE OPERON REPRESSOR"/>
    <property type="match status" value="1"/>
</dbReference>
<feature type="domain" description="HTH lacI-type" evidence="5">
    <location>
        <begin position="10"/>
        <end position="64"/>
    </location>
</feature>
<reference evidence="6 7" key="1">
    <citation type="submission" date="2022-04" db="EMBL/GenBank/DDBJ databases">
        <title>Genome sequence of soybean root-associated Caulobacter segnis RL271.</title>
        <authorList>
            <person name="Longley R."/>
            <person name="Bonito G."/>
            <person name="Trigodet F."/>
            <person name="Crosson S."/>
            <person name="Fiebig A."/>
        </authorList>
    </citation>
    <scope>NUCLEOTIDE SEQUENCE [LARGE SCALE GENOMIC DNA]</scope>
    <source>
        <strain evidence="6 7">RL271</strain>
    </source>
</reference>
<dbReference type="InterPro" id="IPR028082">
    <property type="entry name" value="Peripla_BP_I"/>
</dbReference>
<dbReference type="SMART" id="SM00354">
    <property type="entry name" value="HTH_LACI"/>
    <property type="match status" value="1"/>
</dbReference>